<dbReference type="EMBL" id="JBHULX010000001">
    <property type="protein sequence ID" value="MFD2589526.1"/>
    <property type="molecule type" value="Genomic_DNA"/>
</dbReference>
<keyword evidence="4" id="KW-1185">Reference proteome</keyword>
<gene>
    <name evidence="3" type="ORF">ACFSTE_01695</name>
</gene>
<dbReference type="CDD" id="cd00293">
    <property type="entry name" value="USP-like"/>
    <property type="match status" value="2"/>
</dbReference>
<sequence>MKKILLPTDFSENAFNAIRYALRLYENETCTFYLLNTYTPISYHDQYLLENQQMYQLEDISRENSEKGLEIIIEKIKEEFQNPRHHFIHRSAFNTLIDEALQVIDNEGIDLIVMGTKGATGAKEIFMGTHTMYMIKKAKCPVIAVPEEYAYITPKEILFPTDYNLNTDNTALSFIKEISTNHQTKLTMLYAYYGLSLSDYQEETKVFLDEYFKENTHTFHITDGMDVIEAIEDYQKKNPIHLLAMIHNKHSFFDNLLFKPVVNQIVYHTNVPFLVIPSMERMSK</sequence>
<dbReference type="InterPro" id="IPR014729">
    <property type="entry name" value="Rossmann-like_a/b/a_fold"/>
</dbReference>
<reference evidence="4" key="1">
    <citation type="journal article" date="2019" name="Int. J. Syst. Evol. Microbiol.">
        <title>The Global Catalogue of Microorganisms (GCM) 10K type strain sequencing project: providing services to taxonomists for standard genome sequencing and annotation.</title>
        <authorList>
            <consortium name="The Broad Institute Genomics Platform"/>
            <consortium name="The Broad Institute Genome Sequencing Center for Infectious Disease"/>
            <person name="Wu L."/>
            <person name="Ma J."/>
        </authorList>
    </citation>
    <scope>NUCLEOTIDE SEQUENCE [LARGE SCALE GENOMIC DNA]</scope>
    <source>
        <strain evidence="4">KCTC 42423</strain>
    </source>
</reference>
<comment type="caution">
    <text evidence="3">The sequence shown here is derived from an EMBL/GenBank/DDBJ whole genome shotgun (WGS) entry which is preliminary data.</text>
</comment>
<dbReference type="PANTHER" id="PTHR46268">
    <property type="entry name" value="STRESS RESPONSE PROTEIN NHAX"/>
    <property type="match status" value="1"/>
</dbReference>
<dbReference type="Pfam" id="PF00582">
    <property type="entry name" value="Usp"/>
    <property type="match status" value="2"/>
</dbReference>
<evidence type="ECO:0000256" key="1">
    <source>
        <dbReference type="ARBA" id="ARBA00008791"/>
    </source>
</evidence>
<organism evidence="3 4">
    <name type="scientific">Aquimarina hainanensis</name>
    <dbReference type="NCBI Taxonomy" id="1578017"/>
    <lineage>
        <taxon>Bacteria</taxon>
        <taxon>Pseudomonadati</taxon>
        <taxon>Bacteroidota</taxon>
        <taxon>Flavobacteriia</taxon>
        <taxon>Flavobacteriales</taxon>
        <taxon>Flavobacteriaceae</taxon>
        <taxon>Aquimarina</taxon>
    </lineage>
</organism>
<protein>
    <submittedName>
        <fullName evidence="3">Universal stress protein</fullName>
    </submittedName>
</protein>
<dbReference type="Gene3D" id="3.40.50.620">
    <property type="entry name" value="HUPs"/>
    <property type="match status" value="2"/>
</dbReference>
<dbReference type="PANTHER" id="PTHR46268:SF6">
    <property type="entry name" value="UNIVERSAL STRESS PROTEIN UP12"/>
    <property type="match status" value="1"/>
</dbReference>
<comment type="similarity">
    <text evidence="1">Belongs to the universal stress protein A family.</text>
</comment>
<feature type="domain" description="UspA" evidence="2">
    <location>
        <begin position="156"/>
        <end position="277"/>
    </location>
</feature>
<dbReference type="InterPro" id="IPR006016">
    <property type="entry name" value="UspA"/>
</dbReference>
<dbReference type="SUPFAM" id="SSF52402">
    <property type="entry name" value="Adenine nucleotide alpha hydrolases-like"/>
    <property type="match status" value="2"/>
</dbReference>
<name>A0ABW5N328_9FLAO</name>
<evidence type="ECO:0000259" key="2">
    <source>
        <dbReference type="Pfam" id="PF00582"/>
    </source>
</evidence>
<dbReference type="InterPro" id="IPR006015">
    <property type="entry name" value="Universal_stress_UspA"/>
</dbReference>
<evidence type="ECO:0000313" key="4">
    <source>
        <dbReference type="Proteomes" id="UP001597459"/>
    </source>
</evidence>
<dbReference type="RefSeq" id="WP_176027864.1">
    <property type="nucleotide sequence ID" value="NZ_JBHSJV010000001.1"/>
</dbReference>
<dbReference type="PRINTS" id="PR01438">
    <property type="entry name" value="UNVRSLSTRESS"/>
</dbReference>
<accession>A0ABW5N328</accession>
<feature type="domain" description="UspA" evidence="2">
    <location>
        <begin position="1"/>
        <end position="146"/>
    </location>
</feature>
<dbReference type="Proteomes" id="UP001597459">
    <property type="component" value="Unassembled WGS sequence"/>
</dbReference>
<evidence type="ECO:0000313" key="3">
    <source>
        <dbReference type="EMBL" id="MFD2589526.1"/>
    </source>
</evidence>
<proteinExistence type="inferred from homology"/>